<keyword evidence="4 11" id="KW-0597">Phosphoprotein</keyword>
<evidence type="ECO:0000256" key="5">
    <source>
        <dbReference type="ARBA" id="ARBA00022679"/>
    </source>
</evidence>
<dbReference type="SMART" id="SM00448">
    <property type="entry name" value="REC"/>
    <property type="match status" value="1"/>
</dbReference>
<dbReference type="InterPro" id="IPR013767">
    <property type="entry name" value="PAS_fold"/>
</dbReference>
<dbReference type="RefSeq" id="WP_069858063.1">
    <property type="nucleotide sequence ID" value="NZ_BDFE01000015.1"/>
</dbReference>
<dbReference type="CDD" id="cd00156">
    <property type="entry name" value="REC"/>
    <property type="match status" value="1"/>
</dbReference>
<dbReference type="Proteomes" id="UP000095200">
    <property type="component" value="Unassembled WGS sequence"/>
</dbReference>
<keyword evidence="12" id="KW-0812">Transmembrane</keyword>
<dbReference type="InterPro" id="IPR000014">
    <property type="entry name" value="PAS"/>
</dbReference>
<dbReference type="InterPro" id="IPR018313">
    <property type="entry name" value="SBP_3_CS"/>
</dbReference>
<comment type="caution">
    <text evidence="16">The sequence shown here is derived from an EMBL/GenBank/DDBJ whole genome shotgun (WGS) entry which is preliminary data.</text>
</comment>
<gene>
    <name evidence="16" type="ORF">DPF_1199</name>
</gene>
<name>A0A194AIA5_9BACT</name>
<keyword evidence="12" id="KW-0472">Membrane</keyword>
<keyword evidence="7" id="KW-0547">Nucleotide-binding</keyword>
<keyword evidence="10" id="KW-0902">Two-component regulatory system</keyword>
<dbReference type="PANTHER" id="PTHR43065:SF42">
    <property type="entry name" value="TWO-COMPONENT SENSOR PPRA"/>
    <property type="match status" value="1"/>
</dbReference>
<evidence type="ECO:0000256" key="3">
    <source>
        <dbReference type="ARBA" id="ARBA00012438"/>
    </source>
</evidence>
<dbReference type="Pfam" id="PF00497">
    <property type="entry name" value="SBP_bac_3"/>
    <property type="match status" value="1"/>
</dbReference>
<dbReference type="Gene3D" id="3.30.450.20">
    <property type="entry name" value="PAS domain"/>
    <property type="match status" value="1"/>
</dbReference>
<keyword evidence="8" id="KW-0418">Kinase</keyword>
<evidence type="ECO:0000256" key="4">
    <source>
        <dbReference type="ARBA" id="ARBA00022553"/>
    </source>
</evidence>
<accession>A0A194AIA5</accession>
<sequence length="837" mass="94200">MKERTFTIFTHIFCSRYVQSALLMALLLVPVRAMSAQPNKVLHFRGDRDYPPYEYLDENGNPTGFDVELLKRVCQIMGIDCRITLGPWSEVRAQLENGTIQGITGMFYSGRREQNIDFTTYHNIISHSIFVPKTSSITGINDLIDKTIGAQKGDIMHDYVLQNGLSSAVVAYDDQEQVLASLAANRIDCALIARIQGIYFMEKLGFDNIKAVGQSILPRKYCFAVRKGDELLRSQLNEGLQLLKENGEFALIHDRWFSPYTHKDIRQRVIKILVWILVPFGITLFIVIAWSYTLKRQVREKTKTLHKELTRRKRIEKALVASEGNYRRVFHNAATCMMLLDEEGKIVMANQKCLQTVGYDHPNMLRGKHITGLMPDANLQQIVQACLLGDEEPVKKEAQVRTRDGKTKDVVFSVGSIPNRKRCIISLLDVSAIREAERERKRLEQELAHARKMEAVGTLANGIAHDFNNLLQTISGNLYFLQKKTRQNEELSGYLRDTAYSVNRARELVRHLMTFSRKMEPQIEVVDVHDIITRALALLQRTIPRMITLETRFARKQCLVKVDPGQIEQILLNLVQNASDALEQSGRILLQTDLLDIRETKSMDGSLLEPGRYVRIQVQDNGPGIPPEIIEHIFEPFFTTKDVGKGTGLGLSSVFGITKAHNGHIQCTSIVGQGTTINLYFPSVSALELESKGQEQPVDSIQDAPPATITILLVDDEEMIRELTLEFLEEKGHTVLTAASGEDALRIHAAHKDTIDLVIIDLGMPGMSGEQCISRMLDQDPATRILVASGYSGHPIAQNPHAHGVMGFVNKPYNFEALAAHIDEALARKTAKDHHNK</sequence>
<dbReference type="InterPro" id="IPR036097">
    <property type="entry name" value="HisK_dim/P_sf"/>
</dbReference>
<evidence type="ECO:0000313" key="16">
    <source>
        <dbReference type="EMBL" id="GAU08489.1"/>
    </source>
</evidence>
<evidence type="ECO:0000256" key="12">
    <source>
        <dbReference type="SAM" id="Phobius"/>
    </source>
</evidence>
<dbReference type="SMART" id="SM00062">
    <property type="entry name" value="PBPb"/>
    <property type="match status" value="1"/>
</dbReference>
<keyword evidence="12" id="KW-1133">Transmembrane helix</keyword>
<dbReference type="InterPro" id="IPR011006">
    <property type="entry name" value="CheY-like_superfamily"/>
</dbReference>
<dbReference type="GO" id="GO:0006355">
    <property type="term" value="P:regulation of DNA-templated transcription"/>
    <property type="evidence" value="ECO:0007669"/>
    <property type="project" value="InterPro"/>
</dbReference>
<dbReference type="SUPFAM" id="SSF55785">
    <property type="entry name" value="PYP-like sensor domain (PAS domain)"/>
    <property type="match status" value="1"/>
</dbReference>
<dbReference type="Gene3D" id="3.40.50.2300">
    <property type="match status" value="1"/>
</dbReference>
<protein>
    <recommendedName>
        <fullName evidence="3">histidine kinase</fullName>
        <ecNumber evidence="3">2.7.13.3</ecNumber>
    </recommendedName>
</protein>
<dbReference type="PANTHER" id="PTHR43065">
    <property type="entry name" value="SENSOR HISTIDINE KINASE"/>
    <property type="match status" value="1"/>
</dbReference>
<dbReference type="SUPFAM" id="SSF55874">
    <property type="entry name" value="ATPase domain of HSP90 chaperone/DNA topoisomerase II/histidine kinase"/>
    <property type="match status" value="1"/>
</dbReference>
<evidence type="ECO:0000256" key="6">
    <source>
        <dbReference type="ARBA" id="ARBA00022729"/>
    </source>
</evidence>
<dbReference type="PROSITE" id="PS01039">
    <property type="entry name" value="SBP_BACTERIAL_3"/>
    <property type="match status" value="1"/>
</dbReference>
<dbReference type="SUPFAM" id="SSF53850">
    <property type="entry name" value="Periplasmic binding protein-like II"/>
    <property type="match status" value="1"/>
</dbReference>
<proteinExistence type="inferred from homology"/>
<dbReference type="InterPro" id="IPR001789">
    <property type="entry name" value="Sig_transdc_resp-reg_receiver"/>
</dbReference>
<organism evidence="16 17">
    <name type="scientific">Desulfoplanes formicivorans</name>
    <dbReference type="NCBI Taxonomy" id="1592317"/>
    <lineage>
        <taxon>Bacteria</taxon>
        <taxon>Pseudomonadati</taxon>
        <taxon>Thermodesulfobacteriota</taxon>
        <taxon>Desulfovibrionia</taxon>
        <taxon>Desulfovibrionales</taxon>
        <taxon>Desulfoplanaceae</taxon>
        <taxon>Desulfoplanes</taxon>
    </lineage>
</organism>
<dbReference type="InterPro" id="IPR005467">
    <property type="entry name" value="His_kinase_dom"/>
</dbReference>
<evidence type="ECO:0000259" key="15">
    <source>
        <dbReference type="PROSITE" id="PS50112"/>
    </source>
</evidence>
<dbReference type="PROSITE" id="PS50112">
    <property type="entry name" value="PAS"/>
    <property type="match status" value="1"/>
</dbReference>
<dbReference type="Gene3D" id="1.10.287.130">
    <property type="match status" value="1"/>
</dbReference>
<evidence type="ECO:0000256" key="1">
    <source>
        <dbReference type="ARBA" id="ARBA00000085"/>
    </source>
</evidence>
<dbReference type="GO" id="GO:0005524">
    <property type="term" value="F:ATP binding"/>
    <property type="evidence" value="ECO:0007669"/>
    <property type="project" value="UniProtKB-KW"/>
</dbReference>
<reference evidence="17" key="1">
    <citation type="submission" date="2016-06" db="EMBL/GenBank/DDBJ databases">
        <title>Draft genome sequence of Desulfoplanes formicivorans strain Pf12B.</title>
        <authorList>
            <person name="Watanabe M."/>
            <person name="Kojima H."/>
            <person name="Fukui M."/>
        </authorList>
    </citation>
    <scope>NUCLEOTIDE SEQUENCE [LARGE SCALE GENOMIC DNA]</scope>
    <source>
        <strain evidence="17">Pf12B</strain>
    </source>
</reference>
<dbReference type="Gene3D" id="3.30.565.10">
    <property type="entry name" value="Histidine kinase-like ATPase, C-terminal domain"/>
    <property type="match status" value="1"/>
</dbReference>
<dbReference type="Pfam" id="PF00989">
    <property type="entry name" value="PAS"/>
    <property type="match status" value="1"/>
</dbReference>
<feature type="domain" description="PAS" evidence="15">
    <location>
        <begin position="322"/>
        <end position="365"/>
    </location>
</feature>
<dbReference type="EMBL" id="BDFE01000015">
    <property type="protein sequence ID" value="GAU08489.1"/>
    <property type="molecule type" value="Genomic_DNA"/>
</dbReference>
<dbReference type="OrthoDB" id="9813024at2"/>
<dbReference type="CDD" id="cd00130">
    <property type="entry name" value="PAS"/>
    <property type="match status" value="1"/>
</dbReference>
<dbReference type="PRINTS" id="PR00344">
    <property type="entry name" value="BCTRLSENSOR"/>
</dbReference>
<dbReference type="CDD" id="cd13704">
    <property type="entry name" value="PBP2_HisK"/>
    <property type="match status" value="1"/>
</dbReference>
<dbReference type="SMART" id="SM00388">
    <property type="entry name" value="HisKA"/>
    <property type="match status" value="1"/>
</dbReference>
<dbReference type="InterPro" id="IPR003661">
    <property type="entry name" value="HisK_dim/P_dom"/>
</dbReference>
<dbReference type="AlphaFoldDB" id="A0A194AIA5"/>
<feature type="domain" description="Histidine kinase" evidence="13">
    <location>
        <begin position="462"/>
        <end position="685"/>
    </location>
</feature>
<keyword evidence="6" id="KW-0732">Signal</keyword>
<dbReference type="InterPro" id="IPR003594">
    <property type="entry name" value="HATPase_dom"/>
</dbReference>
<keyword evidence="17" id="KW-1185">Reference proteome</keyword>
<comment type="similarity">
    <text evidence="2">Belongs to the bacterial solute-binding protein 3 family.</text>
</comment>
<dbReference type="InterPro" id="IPR036890">
    <property type="entry name" value="HATPase_C_sf"/>
</dbReference>
<keyword evidence="9" id="KW-0067">ATP-binding</keyword>
<dbReference type="InterPro" id="IPR004358">
    <property type="entry name" value="Sig_transdc_His_kin-like_C"/>
</dbReference>
<dbReference type="NCBIfam" id="TIGR00229">
    <property type="entry name" value="sensory_box"/>
    <property type="match status" value="1"/>
</dbReference>
<dbReference type="SMART" id="SM00387">
    <property type="entry name" value="HATPase_c"/>
    <property type="match status" value="1"/>
</dbReference>
<dbReference type="SMART" id="SM00091">
    <property type="entry name" value="PAS"/>
    <property type="match status" value="1"/>
</dbReference>
<dbReference type="Pfam" id="PF00512">
    <property type="entry name" value="HisKA"/>
    <property type="match status" value="1"/>
</dbReference>
<dbReference type="Pfam" id="PF02518">
    <property type="entry name" value="HATPase_c"/>
    <property type="match status" value="1"/>
</dbReference>
<evidence type="ECO:0000259" key="13">
    <source>
        <dbReference type="PROSITE" id="PS50109"/>
    </source>
</evidence>
<dbReference type="InterPro" id="IPR035965">
    <property type="entry name" value="PAS-like_dom_sf"/>
</dbReference>
<evidence type="ECO:0000313" key="17">
    <source>
        <dbReference type="Proteomes" id="UP000095200"/>
    </source>
</evidence>
<dbReference type="PROSITE" id="PS50110">
    <property type="entry name" value="RESPONSE_REGULATORY"/>
    <property type="match status" value="1"/>
</dbReference>
<dbReference type="Pfam" id="PF00072">
    <property type="entry name" value="Response_reg"/>
    <property type="match status" value="1"/>
</dbReference>
<dbReference type="InterPro" id="IPR001638">
    <property type="entry name" value="Solute-binding_3/MltF_N"/>
</dbReference>
<dbReference type="GO" id="GO:0000155">
    <property type="term" value="F:phosphorelay sensor kinase activity"/>
    <property type="evidence" value="ECO:0007669"/>
    <property type="project" value="InterPro"/>
</dbReference>
<keyword evidence="5" id="KW-0808">Transferase</keyword>
<dbReference type="EC" id="2.7.13.3" evidence="3"/>
<evidence type="ECO:0000256" key="9">
    <source>
        <dbReference type="ARBA" id="ARBA00022840"/>
    </source>
</evidence>
<dbReference type="SUPFAM" id="SSF47384">
    <property type="entry name" value="Homodimeric domain of signal transducing histidine kinase"/>
    <property type="match status" value="1"/>
</dbReference>
<dbReference type="STRING" id="1592317.DPF_1199"/>
<evidence type="ECO:0000256" key="11">
    <source>
        <dbReference type="PROSITE-ProRule" id="PRU00169"/>
    </source>
</evidence>
<feature type="modified residue" description="4-aspartylphosphate" evidence="11">
    <location>
        <position position="761"/>
    </location>
</feature>
<evidence type="ECO:0000256" key="7">
    <source>
        <dbReference type="ARBA" id="ARBA00022741"/>
    </source>
</evidence>
<dbReference type="Gene3D" id="3.40.190.10">
    <property type="entry name" value="Periplasmic binding protein-like II"/>
    <property type="match status" value="2"/>
</dbReference>
<comment type="catalytic activity">
    <reaction evidence="1">
        <text>ATP + protein L-histidine = ADP + protein N-phospho-L-histidine.</text>
        <dbReference type="EC" id="2.7.13.3"/>
    </reaction>
</comment>
<evidence type="ECO:0000256" key="10">
    <source>
        <dbReference type="ARBA" id="ARBA00023012"/>
    </source>
</evidence>
<evidence type="ECO:0000256" key="8">
    <source>
        <dbReference type="ARBA" id="ARBA00022777"/>
    </source>
</evidence>
<evidence type="ECO:0000256" key="2">
    <source>
        <dbReference type="ARBA" id="ARBA00010333"/>
    </source>
</evidence>
<dbReference type="PROSITE" id="PS50109">
    <property type="entry name" value="HIS_KIN"/>
    <property type="match status" value="1"/>
</dbReference>
<evidence type="ECO:0000259" key="14">
    <source>
        <dbReference type="PROSITE" id="PS50110"/>
    </source>
</evidence>
<feature type="domain" description="Response regulatory" evidence="14">
    <location>
        <begin position="710"/>
        <end position="826"/>
    </location>
</feature>
<dbReference type="SUPFAM" id="SSF52172">
    <property type="entry name" value="CheY-like"/>
    <property type="match status" value="1"/>
</dbReference>
<feature type="transmembrane region" description="Helical" evidence="12">
    <location>
        <begin position="272"/>
        <end position="293"/>
    </location>
</feature>